<evidence type="ECO:0000256" key="2">
    <source>
        <dbReference type="ARBA" id="ARBA00007131"/>
    </source>
</evidence>
<evidence type="ECO:0000256" key="1">
    <source>
        <dbReference type="ARBA" id="ARBA00001964"/>
    </source>
</evidence>
<evidence type="ECO:0000313" key="5">
    <source>
        <dbReference type="EMBL" id="KKU16590.1"/>
    </source>
</evidence>
<evidence type="ECO:0000313" key="6">
    <source>
        <dbReference type="Proteomes" id="UP000034020"/>
    </source>
</evidence>
<dbReference type="Gene3D" id="3.40.50.970">
    <property type="match status" value="1"/>
</dbReference>
<comment type="caution">
    <text evidence="5">The sequence shown here is derived from an EMBL/GenBank/DDBJ whole genome shotgun (WGS) entry which is preliminary data.</text>
</comment>
<dbReference type="InterPro" id="IPR029061">
    <property type="entry name" value="THDP-binding"/>
</dbReference>
<dbReference type="AlphaFoldDB" id="A0A0G1R6T2"/>
<name>A0A0G1R6T2_9BACT</name>
<dbReference type="Pfam" id="PF00456">
    <property type="entry name" value="Transketolase_N"/>
    <property type="match status" value="1"/>
</dbReference>
<dbReference type="PANTHER" id="PTHR47514">
    <property type="entry name" value="TRANSKETOLASE N-TERMINAL SECTION-RELATED"/>
    <property type="match status" value="1"/>
</dbReference>
<organism evidence="5 6">
    <name type="scientific">Candidatus Giovannonibacteria bacterium GW2011_GWB1_45_9b</name>
    <dbReference type="NCBI Taxonomy" id="1618653"/>
    <lineage>
        <taxon>Bacteria</taxon>
        <taxon>Candidatus Giovannoniibacteriota</taxon>
    </lineage>
</organism>
<dbReference type="PANTHER" id="PTHR47514:SF1">
    <property type="entry name" value="TRANSKETOLASE N-TERMINAL SECTION-RELATED"/>
    <property type="match status" value="1"/>
</dbReference>
<keyword evidence="3" id="KW-0786">Thiamine pyrophosphate</keyword>
<sequence length="286" mass="32137">MSYPHEDKIKFLETKANDIRESIIEMLVEAGSGHTAGPLGMADIFTAFYFHILNHDPRNPLWEERDRLILSNGHICPVQYAALAHAGYFPIEELKTLRKFGTRLQGHPHRGALLGIEITSGPLGSGFGQAIGIAYAARMDNKKFQTYVFMGDGEQDCGIIWESAMFAGKNKLSNLTGIIDRNNIQIDGMTEDIMPLESLRAKYEAFNWHVLEIDGHNFEEIVNAVEEAKAIYEKPTMIIAHTIPGKGIKEIEFDYKWHGIPPNKEQAAKFLDELRTLGGKITSEHQ</sequence>
<dbReference type="InterPro" id="IPR005474">
    <property type="entry name" value="Transketolase_N"/>
</dbReference>
<dbReference type="SUPFAM" id="SSF52518">
    <property type="entry name" value="Thiamin diphosphate-binding fold (THDP-binding)"/>
    <property type="match status" value="1"/>
</dbReference>
<accession>A0A0G1R6T2</accession>
<comment type="similarity">
    <text evidence="2">Belongs to the transketolase family.</text>
</comment>
<reference evidence="5 6" key="1">
    <citation type="journal article" date="2015" name="Nature">
        <title>rRNA introns, odd ribosomes, and small enigmatic genomes across a large radiation of phyla.</title>
        <authorList>
            <person name="Brown C.T."/>
            <person name="Hug L.A."/>
            <person name="Thomas B.C."/>
            <person name="Sharon I."/>
            <person name="Castelle C.J."/>
            <person name="Singh A."/>
            <person name="Wilkins M.J."/>
            <person name="Williams K.H."/>
            <person name="Banfield J.F."/>
        </authorList>
    </citation>
    <scope>NUCLEOTIDE SEQUENCE [LARGE SCALE GENOMIC DNA]</scope>
</reference>
<protein>
    <submittedName>
        <fullName evidence="5">Transketolase domain protein</fullName>
    </submittedName>
</protein>
<proteinExistence type="inferred from homology"/>
<feature type="domain" description="Transketolase N-terminal" evidence="4">
    <location>
        <begin position="16"/>
        <end position="268"/>
    </location>
</feature>
<evidence type="ECO:0000256" key="3">
    <source>
        <dbReference type="ARBA" id="ARBA00023052"/>
    </source>
</evidence>
<dbReference type="CDD" id="cd02012">
    <property type="entry name" value="TPP_TK"/>
    <property type="match status" value="1"/>
</dbReference>
<dbReference type="Proteomes" id="UP000034020">
    <property type="component" value="Unassembled WGS sequence"/>
</dbReference>
<dbReference type="EMBL" id="LCLL01000006">
    <property type="protein sequence ID" value="KKU16590.1"/>
    <property type="molecule type" value="Genomic_DNA"/>
</dbReference>
<dbReference type="PATRIC" id="fig|1618653.3.peg.104"/>
<comment type="cofactor">
    <cofactor evidence="1">
        <name>thiamine diphosphate</name>
        <dbReference type="ChEBI" id="CHEBI:58937"/>
    </cofactor>
</comment>
<gene>
    <name evidence="5" type="ORF">UX24_C0006G0003</name>
</gene>
<evidence type="ECO:0000259" key="4">
    <source>
        <dbReference type="Pfam" id="PF00456"/>
    </source>
</evidence>